<dbReference type="InterPro" id="IPR013180">
    <property type="entry name" value="CTNNBL1_N"/>
</dbReference>
<dbReference type="Pfam" id="PF08216">
    <property type="entry name" value="CTNNBL"/>
    <property type="match status" value="1"/>
</dbReference>
<evidence type="ECO:0000313" key="9">
    <source>
        <dbReference type="EMBL" id="SPQ95563.1"/>
    </source>
</evidence>
<reference evidence="8 10" key="1">
    <citation type="submission" date="2015-02" db="EMBL/GenBank/DDBJ databases">
        <authorList>
            <person name="Chooi Y.-H."/>
        </authorList>
    </citation>
    <scope>NUCLEOTIDE SEQUENCE [LARGE SCALE GENOMIC DNA]</scope>
    <source>
        <strain evidence="8">E3</strain>
    </source>
</reference>
<evidence type="ECO:0000256" key="2">
    <source>
        <dbReference type="ARBA" id="ARBA00022553"/>
    </source>
</evidence>
<dbReference type="InterPro" id="IPR016024">
    <property type="entry name" value="ARM-type_fold"/>
</dbReference>
<keyword evidence="2" id="KW-0597">Phosphoprotein</keyword>
<evidence type="ECO:0000256" key="1">
    <source>
        <dbReference type="ARBA" id="ARBA00004123"/>
    </source>
</evidence>
<dbReference type="SMART" id="SM01156">
    <property type="entry name" value="DUF1716"/>
    <property type="match status" value="1"/>
</dbReference>
<evidence type="ECO:0000259" key="7">
    <source>
        <dbReference type="SMART" id="SM01156"/>
    </source>
</evidence>
<dbReference type="PANTHER" id="PTHR14978">
    <property type="entry name" value="BETA-CATENIN-LIKE PROTEIN 1 NUCLEAR ASSOCIATED PROTEIN"/>
    <property type="match status" value="1"/>
</dbReference>
<geneLocation type="mitochondrion" evidence="9"/>
<feature type="region of interest" description="Disordered" evidence="6">
    <location>
        <begin position="472"/>
        <end position="495"/>
    </location>
</feature>
<keyword evidence="9" id="KW-0496">Mitochondrion</keyword>
<dbReference type="EMBL" id="OVEO01000004">
    <property type="protein sequence ID" value="SPQ95563.1"/>
    <property type="molecule type" value="Genomic_DNA"/>
</dbReference>
<proteinExistence type="predicted"/>
<dbReference type="AlphaFoldDB" id="A0A0G4J6U9"/>
<feature type="region of interest" description="Disordered" evidence="6">
    <location>
        <begin position="1"/>
        <end position="34"/>
    </location>
</feature>
<evidence type="ECO:0000256" key="4">
    <source>
        <dbReference type="ARBA" id="ARBA00023054"/>
    </source>
</evidence>
<dbReference type="OrthoDB" id="1898821at2759"/>
<keyword evidence="5" id="KW-0539">Nucleus</keyword>
<dbReference type="Proteomes" id="UP000039324">
    <property type="component" value="Unassembled WGS sequence"/>
</dbReference>
<evidence type="ECO:0000313" key="11">
    <source>
        <dbReference type="Proteomes" id="UP000290189"/>
    </source>
</evidence>
<feature type="domain" description="Beta-catenin-like protein 1 N-terminal" evidence="7">
    <location>
        <begin position="18"/>
        <end position="122"/>
    </location>
</feature>
<gene>
    <name evidence="8" type="ORF">PBRA_003083</name>
    <name evidence="9" type="ORF">PLBR_LOCUS2778</name>
</gene>
<dbReference type="GO" id="GO:0010467">
    <property type="term" value="P:gene expression"/>
    <property type="evidence" value="ECO:0007669"/>
    <property type="project" value="UniProtKB-ARBA"/>
</dbReference>
<keyword evidence="3" id="KW-0677">Repeat</keyword>
<name>A0A0G4J6U9_PLABS</name>
<sequence length="512" mass="56635">MQTGTKRKLSEALDRASGSAEIQDLLTDDGADDGRESEKGIRHVILRLEKAITRNQEMRLRFANEPQRFMDSEIRLDAEIEALGAALSNDPSSYTEFVRLSSLDSCLSLLMHENVDIVIGIVKLFHDLFDVETAEEEGHLRVVIEGIVKSGGLPALVDTIERFDESQEDDREAVGLLYSMFESMVEADYSTAAKLVEGTRIVDLALNRVSKARQGGNADANRFAAADLVAVLLTCGETPVRVAMAPQMGRLLAILAPYIKEDAPDEDERGLVENVISSVQSMLLEASLREPFADAGGLHFCIDAIRSKKLLLRHGALSILAQATERSPPNCRQLVDIGGLKAVFAAFMSGRSKRHRKYKVSAEEEEECIVSIIGHLFLSTSDLHYQRLLSKFTEKDCEKVDRLIELHLQFREAAESSDGDHAEFALQMVDFVLGFAMTAGEPAITTHAHKLLNQFNIGLDEIRGELQKFHDEIGDEDTTTPDENTRQSKEDAEKSSAMFQKIVVSGIIKSLS</sequence>
<reference evidence="9 11" key="2">
    <citation type="submission" date="2018-03" db="EMBL/GenBank/DDBJ databases">
        <authorList>
            <person name="Fogelqvist J."/>
        </authorList>
    </citation>
    <scope>NUCLEOTIDE SEQUENCE [LARGE SCALE GENOMIC DNA]</scope>
</reference>
<dbReference type="PANTHER" id="PTHR14978:SF0">
    <property type="entry name" value="BETA-CATENIN-LIKE PROTEIN 1"/>
    <property type="match status" value="1"/>
</dbReference>
<accession>A0A0G4J6U9</accession>
<dbReference type="STRING" id="37360.A0A0G4J6U9"/>
<feature type="compositionally biased region" description="Basic and acidic residues" evidence="6">
    <location>
        <begin position="483"/>
        <end position="494"/>
    </location>
</feature>
<dbReference type="InterPro" id="IPR039678">
    <property type="entry name" value="CTNNBL1"/>
</dbReference>
<keyword evidence="10" id="KW-1185">Reference proteome</keyword>
<evidence type="ECO:0000256" key="5">
    <source>
        <dbReference type="ARBA" id="ARBA00023242"/>
    </source>
</evidence>
<dbReference type="GO" id="GO:0005681">
    <property type="term" value="C:spliceosomal complex"/>
    <property type="evidence" value="ECO:0007669"/>
    <property type="project" value="TreeGrafter"/>
</dbReference>
<evidence type="ECO:0000313" key="8">
    <source>
        <dbReference type="EMBL" id="CEP03323.1"/>
    </source>
</evidence>
<dbReference type="OMA" id="TDWREQE"/>
<keyword evidence="4" id="KW-0175">Coiled coil</keyword>
<dbReference type="FunFam" id="1.25.10.10:FF:001136">
    <property type="entry name" value="Beta-catenin-like protein 1"/>
    <property type="match status" value="1"/>
</dbReference>
<evidence type="ECO:0000313" key="10">
    <source>
        <dbReference type="Proteomes" id="UP000039324"/>
    </source>
</evidence>
<evidence type="ECO:0000256" key="3">
    <source>
        <dbReference type="ARBA" id="ARBA00022737"/>
    </source>
</evidence>
<dbReference type="Proteomes" id="UP000290189">
    <property type="component" value="Unassembled WGS sequence"/>
</dbReference>
<dbReference type="EMBL" id="CDSF01000144">
    <property type="protein sequence ID" value="CEP03323.1"/>
    <property type="molecule type" value="Genomic_DNA"/>
</dbReference>
<dbReference type="InterPro" id="IPR011989">
    <property type="entry name" value="ARM-like"/>
</dbReference>
<protein>
    <recommendedName>
        <fullName evidence="7">Beta-catenin-like protein 1 N-terminal domain-containing protein</fullName>
    </recommendedName>
</protein>
<evidence type="ECO:0000256" key="6">
    <source>
        <dbReference type="SAM" id="MobiDB-lite"/>
    </source>
</evidence>
<dbReference type="Gene3D" id="1.25.10.10">
    <property type="entry name" value="Leucine-rich Repeat Variant"/>
    <property type="match status" value="1"/>
</dbReference>
<organism evidence="8 10">
    <name type="scientific">Plasmodiophora brassicae</name>
    <name type="common">Clubroot disease agent</name>
    <dbReference type="NCBI Taxonomy" id="37360"/>
    <lineage>
        <taxon>Eukaryota</taxon>
        <taxon>Sar</taxon>
        <taxon>Rhizaria</taxon>
        <taxon>Endomyxa</taxon>
        <taxon>Phytomyxea</taxon>
        <taxon>Plasmodiophorida</taxon>
        <taxon>Plasmodiophoridae</taxon>
        <taxon>Plasmodiophora</taxon>
    </lineage>
</organism>
<dbReference type="SUPFAM" id="SSF48371">
    <property type="entry name" value="ARM repeat"/>
    <property type="match status" value="1"/>
</dbReference>
<comment type="subcellular location">
    <subcellularLocation>
        <location evidence="1">Nucleus</location>
    </subcellularLocation>
</comment>